<dbReference type="EMBL" id="FRAC01000009">
    <property type="protein sequence ID" value="SHK09672.1"/>
    <property type="molecule type" value="Genomic_DNA"/>
</dbReference>
<dbReference type="STRING" id="1121322.SAMN02745136_01674"/>
<organism evidence="4 5">
    <name type="scientific">Anaerocolumna jejuensis DSM 15929</name>
    <dbReference type="NCBI Taxonomy" id="1121322"/>
    <lineage>
        <taxon>Bacteria</taxon>
        <taxon>Bacillati</taxon>
        <taxon>Bacillota</taxon>
        <taxon>Clostridia</taxon>
        <taxon>Lachnospirales</taxon>
        <taxon>Lachnospiraceae</taxon>
        <taxon>Anaerocolumna</taxon>
    </lineage>
</organism>
<evidence type="ECO:0000313" key="4">
    <source>
        <dbReference type="EMBL" id="SHK09672.1"/>
    </source>
</evidence>
<dbReference type="OrthoDB" id="511483at2"/>
<dbReference type="SUPFAM" id="SSF55811">
    <property type="entry name" value="Nudix"/>
    <property type="match status" value="1"/>
</dbReference>
<dbReference type="PANTHER" id="PTHR43046:SF15">
    <property type="entry name" value="MUTT_NUDIX FAMILY PROTEIN"/>
    <property type="match status" value="1"/>
</dbReference>
<dbReference type="Pfam" id="PF00293">
    <property type="entry name" value="NUDIX"/>
    <property type="match status" value="1"/>
</dbReference>
<gene>
    <name evidence="4" type="ORF">SAMN02745136_01674</name>
</gene>
<comment type="cofactor">
    <cofactor evidence="1">
        <name>Mg(2+)</name>
        <dbReference type="ChEBI" id="CHEBI:18420"/>
    </cofactor>
</comment>
<dbReference type="AlphaFoldDB" id="A0A1M6PNZ6"/>
<evidence type="ECO:0000256" key="1">
    <source>
        <dbReference type="ARBA" id="ARBA00001946"/>
    </source>
</evidence>
<dbReference type="PANTHER" id="PTHR43046">
    <property type="entry name" value="GDP-MANNOSE MANNOSYL HYDROLASE"/>
    <property type="match status" value="1"/>
</dbReference>
<dbReference type="InterPro" id="IPR020084">
    <property type="entry name" value="NUDIX_hydrolase_CS"/>
</dbReference>
<proteinExistence type="predicted"/>
<dbReference type="Gene3D" id="3.90.79.10">
    <property type="entry name" value="Nucleoside Triphosphate Pyrophosphohydrolase"/>
    <property type="match status" value="1"/>
</dbReference>
<keyword evidence="5" id="KW-1185">Reference proteome</keyword>
<accession>A0A1M6PNZ6</accession>
<evidence type="ECO:0000259" key="3">
    <source>
        <dbReference type="PROSITE" id="PS51462"/>
    </source>
</evidence>
<name>A0A1M6PNZ6_9FIRM</name>
<evidence type="ECO:0000256" key="2">
    <source>
        <dbReference type="ARBA" id="ARBA00022801"/>
    </source>
</evidence>
<dbReference type="CDD" id="cd02883">
    <property type="entry name" value="NUDIX_Hydrolase"/>
    <property type="match status" value="1"/>
</dbReference>
<evidence type="ECO:0000313" key="5">
    <source>
        <dbReference type="Proteomes" id="UP000184386"/>
    </source>
</evidence>
<feature type="domain" description="Nudix hydrolase" evidence="3">
    <location>
        <begin position="18"/>
        <end position="155"/>
    </location>
</feature>
<dbReference type="GO" id="GO:0016787">
    <property type="term" value="F:hydrolase activity"/>
    <property type="evidence" value="ECO:0007669"/>
    <property type="project" value="UniProtKB-KW"/>
</dbReference>
<dbReference type="InterPro" id="IPR015797">
    <property type="entry name" value="NUDIX_hydrolase-like_dom_sf"/>
</dbReference>
<protein>
    <submittedName>
        <fullName evidence="4">NUDIX domain-containing protein</fullName>
    </submittedName>
</protein>
<keyword evidence="2" id="KW-0378">Hydrolase</keyword>
<dbReference type="Proteomes" id="UP000184386">
    <property type="component" value="Unassembled WGS sequence"/>
</dbReference>
<sequence length="168" mass="19526">MYFKHQLGLQDIAGRKINTREAVRAVILLENKLLLVKTVRGDYKFPGGGRKAEEDDREALVREVKEETGFRVTEVREPVGEIIENYKDACEPESVFRMTSAYYLCEIFREGEKQQLDDYEAELGFQPVFIGAREALKLNEEIFAREMEHSNIFLSREICALKEIIKFI</sequence>
<dbReference type="RefSeq" id="WP_073274765.1">
    <property type="nucleotide sequence ID" value="NZ_FRAC01000009.1"/>
</dbReference>
<reference evidence="4 5" key="1">
    <citation type="submission" date="2016-11" db="EMBL/GenBank/DDBJ databases">
        <authorList>
            <person name="Jaros S."/>
            <person name="Januszkiewicz K."/>
            <person name="Wedrychowicz H."/>
        </authorList>
    </citation>
    <scope>NUCLEOTIDE SEQUENCE [LARGE SCALE GENOMIC DNA]</scope>
    <source>
        <strain evidence="4 5">DSM 15929</strain>
    </source>
</reference>
<dbReference type="InterPro" id="IPR000086">
    <property type="entry name" value="NUDIX_hydrolase_dom"/>
</dbReference>
<dbReference type="PROSITE" id="PS51462">
    <property type="entry name" value="NUDIX"/>
    <property type="match status" value="1"/>
</dbReference>
<dbReference type="PROSITE" id="PS00893">
    <property type="entry name" value="NUDIX_BOX"/>
    <property type="match status" value="1"/>
</dbReference>